<proteinExistence type="predicted"/>
<accession>A0A918FXS4</accession>
<feature type="region of interest" description="Disordered" evidence="1">
    <location>
        <begin position="124"/>
        <end position="175"/>
    </location>
</feature>
<keyword evidence="2" id="KW-1133">Transmembrane helix</keyword>
<feature type="compositionally biased region" description="Gly residues" evidence="1">
    <location>
        <begin position="244"/>
        <end position="269"/>
    </location>
</feature>
<feature type="region of interest" description="Disordered" evidence="1">
    <location>
        <begin position="1"/>
        <end position="38"/>
    </location>
</feature>
<keyword evidence="2" id="KW-0812">Transmembrane</keyword>
<keyword evidence="4" id="KW-1185">Reference proteome</keyword>
<reference evidence="3" key="1">
    <citation type="journal article" date="2014" name="Int. J. Syst. Evol. Microbiol.">
        <title>Complete genome sequence of Corynebacterium casei LMG S-19264T (=DSM 44701T), isolated from a smear-ripened cheese.</title>
        <authorList>
            <consortium name="US DOE Joint Genome Institute (JGI-PGF)"/>
            <person name="Walter F."/>
            <person name="Albersmeier A."/>
            <person name="Kalinowski J."/>
            <person name="Ruckert C."/>
        </authorList>
    </citation>
    <scope>NUCLEOTIDE SEQUENCE</scope>
    <source>
        <strain evidence="3">JCM 4386</strain>
    </source>
</reference>
<name>A0A918FXS4_9ACTN</name>
<feature type="compositionally biased region" description="Basic and acidic residues" evidence="1">
    <location>
        <begin position="125"/>
        <end position="134"/>
    </location>
</feature>
<comment type="caution">
    <text evidence="3">The sequence shown here is derived from an EMBL/GenBank/DDBJ whole genome shotgun (WGS) entry which is preliminary data.</text>
</comment>
<reference evidence="3" key="2">
    <citation type="submission" date="2020-09" db="EMBL/GenBank/DDBJ databases">
        <authorList>
            <person name="Sun Q."/>
            <person name="Ohkuma M."/>
        </authorList>
    </citation>
    <scope>NUCLEOTIDE SEQUENCE</scope>
    <source>
        <strain evidence="3">JCM 4386</strain>
    </source>
</reference>
<evidence type="ECO:0000256" key="2">
    <source>
        <dbReference type="SAM" id="Phobius"/>
    </source>
</evidence>
<protein>
    <submittedName>
        <fullName evidence="3">Uncharacterized protein</fullName>
    </submittedName>
</protein>
<sequence>MHGTKAETDMGERLNDGAGHGRRRAHPDDGVPGPPGFEARLAQALREPGDLAGEGSEGELRALAAFRTAREAGAHHVRTRRRDDWRPRARRHTVRSLRVTLCALVAGLALGGAAFAAIGSGVHGDGADGARRTEPSAGAPADASDPSGTSSAAPSTTDEADRDRPASAGDDDAHCRAYDKVRGRGDAMDSTAWRRLVTAAGGEKNVPAYCAAQERRTANGAGSGKPGGDTADGPAKPERSPARGQGGGAGKGSGGEKGSGADSGSGSGGAVTPAKPPASAKPGTSAKAADPAKAQDTGAGSGG</sequence>
<feature type="compositionally biased region" description="Low complexity" evidence="1">
    <location>
        <begin position="135"/>
        <end position="157"/>
    </location>
</feature>
<dbReference type="EMBL" id="BMTL01000017">
    <property type="protein sequence ID" value="GGR98721.1"/>
    <property type="molecule type" value="Genomic_DNA"/>
</dbReference>
<evidence type="ECO:0000313" key="4">
    <source>
        <dbReference type="Proteomes" id="UP000606194"/>
    </source>
</evidence>
<evidence type="ECO:0000256" key="1">
    <source>
        <dbReference type="SAM" id="MobiDB-lite"/>
    </source>
</evidence>
<evidence type="ECO:0000313" key="3">
    <source>
        <dbReference type="EMBL" id="GGR98721.1"/>
    </source>
</evidence>
<organism evidence="3 4">
    <name type="scientific">Streptomyces humidus</name>
    <dbReference type="NCBI Taxonomy" id="52259"/>
    <lineage>
        <taxon>Bacteria</taxon>
        <taxon>Bacillati</taxon>
        <taxon>Actinomycetota</taxon>
        <taxon>Actinomycetes</taxon>
        <taxon>Kitasatosporales</taxon>
        <taxon>Streptomycetaceae</taxon>
        <taxon>Streptomyces</taxon>
    </lineage>
</organism>
<feature type="compositionally biased region" description="Basic and acidic residues" evidence="1">
    <location>
        <begin position="1"/>
        <end position="15"/>
    </location>
</feature>
<dbReference type="AlphaFoldDB" id="A0A918FXS4"/>
<keyword evidence="2" id="KW-0472">Membrane</keyword>
<feature type="transmembrane region" description="Helical" evidence="2">
    <location>
        <begin position="96"/>
        <end position="118"/>
    </location>
</feature>
<gene>
    <name evidence="3" type="ORF">GCM10010269_41920</name>
</gene>
<feature type="region of interest" description="Disordered" evidence="1">
    <location>
        <begin position="215"/>
        <end position="303"/>
    </location>
</feature>
<feature type="compositionally biased region" description="Basic and acidic residues" evidence="1">
    <location>
        <begin position="159"/>
        <end position="175"/>
    </location>
</feature>
<dbReference type="Proteomes" id="UP000606194">
    <property type="component" value="Unassembled WGS sequence"/>
</dbReference>